<name>A0A4Z2GXY2_9TELE</name>
<dbReference type="OrthoDB" id="431068at2759"/>
<dbReference type="Proteomes" id="UP000314294">
    <property type="component" value="Unassembled WGS sequence"/>
</dbReference>
<feature type="compositionally biased region" description="Polar residues" evidence="1">
    <location>
        <begin position="68"/>
        <end position="81"/>
    </location>
</feature>
<sequence>MEFGAGGRQTGEADVYFSCHKDALTAMSRDRMFIDLTCSSSCCDLEDLRSSRAKQALHTVSGRMEDGSGSSLDTQRSQKTPPQFLHCF</sequence>
<gene>
    <name evidence="2" type="ORF">EYF80_031604</name>
</gene>
<reference evidence="2 3" key="1">
    <citation type="submission" date="2019-03" db="EMBL/GenBank/DDBJ databases">
        <title>First draft genome of Liparis tanakae, snailfish: a comprehensive survey of snailfish specific genes.</title>
        <authorList>
            <person name="Kim W."/>
            <person name="Song I."/>
            <person name="Jeong J.-H."/>
            <person name="Kim D."/>
            <person name="Kim S."/>
            <person name="Ryu S."/>
            <person name="Song J.Y."/>
            <person name="Lee S.K."/>
        </authorList>
    </citation>
    <scope>NUCLEOTIDE SEQUENCE [LARGE SCALE GENOMIC DNA]</scope>
    <source>
        <tissue evidence="2">Muscle</tissue>
    </source>
</reference>
<keyword evidence="3" id="KW-1185">Reference proteome</keyword>
<comment type="caution">
    <text evidence="2">The sequence shown here is derived from an EMBL/GenBank/DDBJ whole genome shotgun (WGS) entry which is preliminary data.</text>
</comment>
<evidence type="ECO:0000256" key="1">
    <source>
        <dbReference type="SAM" id="MobiDB-lite"/>
    </source>
</evidence>
<evidence type="ECO:0000313" key="3">
    <source>
        <dbReference type="Proteomes" id="UP000314294"/>
    </source>
</evidence>
<accession>A0A4Z2GXY2</accession>
<protein>
    <submittedName>
        <fullName evidence="2">Uncharacterized protein</fullName>
    </submittedName>
</protein>
<dbReference type="EMBL" id="SRLO01000387">
    <property type="protein sequence ID" value="TNN58171.1"/>
    <property type="molecule type" value="Genomic_DNA"/>
</dbReference>
<dbReference type="AlphaFoldDB" id="A0A4Z2GXY2"/>
<evidence type="ECO:0000313" key="2">
    <source>
        <dbReference type="EMBL" id="TNN58171.1"/>
    </source>
</evidence>
<proteinExistence type="predicted"/>
<organism evidence="2 3">
    <name type="scientific">Liparis tanakae</name>
    <name type="common">Tanaka's snailfish</name>
    <dbReference type="NCBI Taxonomy" id="230148"/>
    <lineage>
        <taxon>Eukaryota</taxon>
        <taxon>Metazoa</taxon>
        <taxon>Chordata</taxon>
        <taxon>Craniata</taxon>
        <taxon>Vertebrata</taxon>
        <taxon>Euteleostomi</taxon>
        <taxon>Actinopterygii</taxon>
        <taxon>Neopterygii</taxon>
        <taxon>Teleostei</taxon>
        <taxon>Neoteleostei</taxon>
        <taxon>Acanthomorphata</taxon>
        <taxon>Eupercaria</taxon>
        <taxon>Perciformes</taxon>
        <taxon>Cottioidei</taxon>
        <taxon>Cottales</taxon>
        <taxon>Liparidae</taxon>
        <taxon>Liparis</taxon>
    </lineage>
</organism>
<feature type="region of interest" description="Disordered" evidence="1">
    <location>
        <begin position="59"/>
        <end position="88"/>
    </location>
</feature>